<organism evidence="1 2">
    <name type="scientific">Xylanibacter ruminicola</name>
    <name type="common">Prevotella ruminicola</name>
    <dbReference type="NCBI Taxonomy" id="839"/>
    <lineage>
        <taxon>Bacteria</taxon>
        <taxon>Pseudomonadati</taxon>
        <taxon>Bacteroidota</taxon>
        <taxon>Bacteroidia</taxon>
        <taxon>Bacteroidales</taxon>
        <taxon>Prevotellaceae</taxon>
        <taxon>Xylanibacter</taxon>
    </lineage>
</organism>
<reference evidence="1 2" key="1">
    <citation type="submission" date="2016-11" db="EMBL/GenBank/DDBJ databases">
        <authorList>
            <person name="Jaros S."/>
            <person name="Januszkiewicz K."/>
            <person name="Wedrychowicz H."/>
        </authorList>
    </citation>
    <scope>NUCLEOTIDE SEQUENCE [LARGE SCALE GENOMIC DNA]</scope>
    <source>
        <strain evidence="1 2">BPI-34</strain>
    </source>
</reference>
<accession>A0A1M7D2D2</accession>
<dbReference type="EMBL" id="FRCJ01000001">
    <property type="protein sequence ID" value="SHL73543.1"/>
    <property type="molecule type" value="Genomic_DNA"/>
</dbReference>
<protein>
    <submittedName>
        <fullName evidence="1">Terminase-like family protein</fullName>
    </submittedName>
</protein>
<dbReference type="Proteomes" id="UP000184280">
    <property type="component" value="Unassembled WGS sequence"/>
</dbReference>
<gene>
    <name evidence="1" type="ORF">SAMN04488494_0602</name>
</gene>
<dbReference type="Pfam" id="PF03237">
    <property type="entry name" value="Terminase_6N"/>
    <property type="match status" value="1"/>
</dbReference>
<sequence length="568" mass="65651">MQKYAFLLHIPNIFAYFCKEIVYFCIMKEFSGLKLANGEPVYTQEYIQTLRDEKNPHKIVAQLGGQENLLSSPADIIIGGGCRGGSKSYSLLLEAVKDCQNKNFRGVILRNEKPDLEDLEDVSYEVFSQYGTYNKSKNDMTWNFNAGGFLKFNYYEGDWEAFKKRFQGKQFAFIGIDEITHCPFRKFKYLMTDNRNAYHIRTRFWGTCNPDPDSWVATFLFNGGWLDPETGFPIPEMDGVIRYCYMPTNEVNEIVWGDTREEVFELCKEDIMKHWKAEYAVGGETPATYAVKSVCFTEAKLADNKKLLESDPGYVGNLMNQDEEQQSRDLDGNWKFRSAGDDLIKMDDMLNFYDNSIQEDDDTLYATADVALQGGDNAVMWLWRGNHIKDVYVCRFDSRTYVNVIKARLSEWGVAEENFAYDFQGIGQILEGHFPEAVKFINQASPIAASKAEEDGIKKLYKDLKSQCAVMLYKQFRDNTLSIDVHLLDRTFDGHGYGKTKLRDILMKERKCIRRTKDSEGKAFQIICKADMKKIIGHSPDFFESLLFRNVFRLKSKRHKKAKNTWCV</sequence>
<dbReference type="InterPro" id="IPR027417">
    <property type="entry name" value="P-loop_NTPase"/>
</dbReference>
<evidence type="ECO:0000313" key="1">
    <source>
        <dbReference type="EMBL" id="SHL73543.1"/>
    </source>
</evidence>
<dbReference type="Gene3D" id="3.40.50.300">
    <property type="entry name" value="P-loop containing nucleotide triphosphate hydrolases"/>
    <property type="match status" value="1"/>
</dbReference>
<proteinExistence type="predicted"/>
<dbReference type="Gene3D" id="3.30.420.240">
    <property type="match status" value="1"/>
</dbReference>
<dbReference type="AlphaFoldDB" id="A0A1M7D2D2"/>
<evidence type="ECO:0000313" key="2">
    <source>
        <dbReference type="Proteomes" id="UP000184280"/>
    </source>
</evidence>
<name>A0A1M7D2D2_XYLRU</name>